<dbReference type="Gene3D" id="3.30.980.10">
    <property type="entry name" value="Threonyl-trna Synthetase, Chain A, domain 2"/>
    <property type="match status" value="1"/>
</dbReference>
<dbReference type="InterPro" id="IPR050058">
    <property type="entry name" value="Ala-tRNA_ligase"/>
</dbReference>
<sequence>MTGIAAAEPTVTTFTSTVERIDTTAVVLTETYFYAEGGGQPADRGTLGGVEVVDVQHRNGDIVHELAEPPAFDPGETVEGQIDTAFRTYCMRAHTASHVLYGAGRRLLSDLGYGGFDISATVPEDAGDDDFGPAITGKVRVDFETTTEIDDETLTELERLTNRAVWESYDVTWEEIPRDEALDRDDIAFNTKTEEGIEGETVRVVTIEDWDVAACGGTHVGNTREIGPVTVLGRSNPGEGLTRVEFAVGPRAIRQRATEHERAMAAAQSLDTNVAELPDAVDSLQSERDDLRDTVSALRERLVDSRLADLRQDAIEADGQKWLVGTVTGLDANGLADRAEQAVGDEVDVAALVDADGQYLGVATTGGVDAGAVVDRVTSEFGGGGGGRPTVAQGGGLDAEGDDIVAFLRDVSAAPDHGD</sequence>
<dbReference type="Proteomes" id="UP000293535">
    <property type="component" value="Unassembled WGS sequence"/>
</dbReference>
<evidence type="ECO:0000256" key="6">
    <source>
        <dbReference type="ARBA" id="ARBA00022840"/>
    </source>
</evidence>
<evidence type="ECO:0000313" key="12">
    <source>
        <dbReference type="Proteomes" id="UP000293535"/>
    </source>
</evidence>
<evidence type="ECO:0000256" key="9">
    <source>
        <dbReference type="ARBA" id="ARBA00023146"/>
    </source>
</evidence>
<dbReference type="Pfam" id="PF01411">
    <property type="entry name" value="tRNA-synt_2c"/>
    <property type="match status" value="1"/>
</dbReference>
<dbReference type="GO" id="GO:0004813">
    <property type="term" value="F:alanine-tRNA ligase activity"/>
    <property type="evidence" value="ECO:0007669"/>
    <property type="project" value="InterPro"/>
</dbReference>
<dbReference type="SUPFAM" id="SSF50447">
    <property type="entry name" value="Translation proteins"/>
    <property type="match status" value="1"/>
</dbReference>
<dbReference type="GO" id="GO:0000049">
    <property type="term" value="F:tRNA binding"/>
    <property type="evidence" value="ECO:0007669"/>
    <property type="project" value="UniProtKB-KW"/>
</dbReference>
<evidence type="ECO:0000256" key="8">
    <source>
        <dbReference type="ARBA" id="ARBA00022917"/>
    </source>
</evidence>
<comment type="similarity">
    <text evidence="1">Belongs to the class-II aminoacyl-tRNA synthetase family.</text>
</comment>
<proteinExistence type="inferred from homology"/>
<name>A0A482T2X4_HALHI</name>
<dbReference type="PANTHER" id="PTHR11777">
    <property type="entry name" value="ALANYL-TRNA SYNTHETASE"/>
    <property type="match status" value="1"/>
</dbReference>
<dbReference type="GO" id="GO:0006419">
    <property type="term" value="P:alanyl-tRNA aminoacylation"/>
    <property type="evidence" value="ECO:0007669"/>
    <property type="project" value="InterPro"/>
</dbReference>
<evidence type="ECO:0000256" key="1">
    <source>
        <dbReference type="ARBA" id="ARBA00008226"/>
    </source>
</evidence>
<dbReference type="PANTHER" id="PTHR11777:SF9">
    <property type="entry name" value="ALANINE--TRNA LIGASE, CYTOPLASMIC"/>
    <property type="match status" value="1"/>
</dbReference>
<evidence type="ECO:0000256" key="3">
    <source>
        <dbReference type="ARBA" id="ARBA00022598"/>
    </source>
</evidence>
<dbReference type="SUPFAM" id="SSF55186">
    <property type="entry name" value="ThrRS/AlaRS common domain"/>
    <property type="match status" value="1"/>
</dbReference>
<evidence type="ECO:0000259" key="10">
    <source>
        <dbReference type="PROSITE" id="PS50860"/>
    </source>
</evidence>
<dbReference type="Pfam" id="PF07973">
    <property type="entry name" value="tRNA_SAD"/>
    <property type="match status" value="1"/>
</dbReference>
<evidence type="ECO:0000256" key="5">
    <source>
        <dbReference type="ARBA" id="ARBA00022833"/>
    </source>
</evidence>
<comment type="caution">
    <text evidence="11">The sequence shown here is derived from an EMBL/GenBank/DDBJ whole genome shotgun (WGS) entry which is preliminary data.</text>
</comment>
<evidence type="ECO:0000256" key="7">
    <source>
        <dbReference type="ARBA" id="ARBA00022884"/>
    </source>
</evidence>
<feature type="domain" description="Alanyl-transfer RNA synthetases family profile" evidence="10">
    <location>
        <begin position="1"/>
        <end position="258"/>
    </location>
</feature>
<dbReference type="RefSeq" id="WP_129755048.1">
    <property type="nucleotide sequence ID" value="NZ_JAFKAA010000002.1"/>
</dbReference>
<evidence type="ECO:0000313" key="11">
    <source>
        <dbReference type="EMBL" id="RYJ09160.1"/>
    </source>
</evidence>
<protein>
    <recommendedName>
        <fullName evidence="10">Alanyl-transfer RNA synthetases family profile domain-containing protein</fullName>
    </recommendedName>
</protein>
<dbReference type="GO" id="GO:0005524">
    <property type="term" value="F:ATP binding"/>
    <property type="evidence" value="ECO:0007669"/>
    <property type="project" value="UniProtKB-KW"/>
</dbReference>
<keyword evidence="3" id="KW-0436">Ligase</keyword>
<keyword evidence="7" id="KW-0694">RNA-binding</keyword>
<gene>
    <name evidence="11" type="ORF">ELS20_03305</name>
</gene>
<evidence type="ECO:0000256" key="2">
    <source>
        <dbReference type="ARBA" id="ARBA00022555"/>
    </source>
</evidence>
<organism evidence="11 12">
    <name type="scientific">Haloarcula hispanica</name>
    <dbReference type="NCBI Taxonomy" id="51589"/>
    <lineage>
        <taxon>Archaea</taxon>
        <taxon>Methanobacteriati</taxon>
        <taxon>Methanobacteriota</taxon>
        <taxon>Stenosarchaea group</taxon>
        <taxon>Halobacteria</taxon>
        <taxon>Halobacteriales</taxon>
        <taxon>Haloarculaceae</taxon>
        <taxon>Haloarcula</taxon>
    </lineage>
</organism>
<dbReference type="InterPro" id="IPR003156">
    <property type="entry name" value="DHHA1_dom"/>
</dbReference>
<dbReference type="Gene3D" id="3.10.310.40">
    <property type="match status" value="1"/>
</dbReference>
<dbReference type="Pfam" id="PF02272">
    <property type="entry name" value="DHHA1"/>
    <property type="match status" value="1"/>
</dbReference>
<dbReference type="GO" id="GO:0002161">
    <property type="term" value="F:aminoacyl-tRNA deacylase activity"/>
    <property type="evidence" value="ECO:0007669"/>
    <property type="project" value="TreeGrafter"/>
</dbReference>
<dbReference type="InterPro" id="IPR012947">
    <property type="entry name" value="tRNA_SAD"/>
</dbReference>
<dbReference type="EMBL" id="RZIG01000002">
    <property type="protein sequence ID" value="RYJ09160.1"/>
    <property type="molecule type" value="Genomic_DNA"/>
</dbReference>
<keyword evidence="8" id="KW-0648">Protein biosynthesis</keyword>
<dbReference type="PROSITE" id="PS50860">
    <property type="entry name" value="AA_TRNA_LIGASE_II_ALA"/>
    <property type="match status" value="1"/>
</dbReference>
<dbReference type="InterPro" id="IPR018165">
    <property type="entry name" value="Ala-tRNA-synth_IIc_core"/>
</dbReference>
<keyword evidence="6" id="KW-0067">ATP-binding</keyword>
<keyword evidence="5" id="KW-0862">Zinc</keyword>
<dbReference type="InterPro" id="IPR018164">
    <property type="entry name" value="Ala-tRNA-synth_IIc_N"/>
</dbReference>
<evidence type="ECO:0000256" key="4">
    <source>
        <dbReference type="ARBA" id="ARBA00022741"/>
    </source>
</evidence>
<dbReference type="Gene3D" id="2.40.30.130">
    <property type="match status" value="1"/>
</dbReference>
<keyword evidence="9" id="KW-0030">Aminoacyl-tRNA synthetase</keyword>
<dbReference type="InterPro" id="IPR018163">
    <property type="entry name" value="Thr/Ala-tRNA-synth_IIc_edit"/>
</dbReference>
<keyword evidence="2" id="KW-0820">tRNA-binding</keyword>
<dbReference type="SMART" id="SM00863">
    <property type="entry name" value="tRNA_SAD"/>
    <property type="match status" value="1"/>
</dbReference>
<reference evidence="11 12" key="1">
    <citation type="submission" date="2018-12" db="EMBL/GenBank/DDBJ databases">
        <title>Draft genome sequence of Haloarcula hispinica strain 18.1, an halophilic archaeon isolated from Chott El Jerid of Southern Tunisia.</title>
        <authorList>
            <person name="Najjari A."/>
            <person name="Ben Dhia O."/>
            <person name="Ferjani R."/>
            <person name="Mahjoubi M."/>
            <person name="Sghaier H."/>
            <person name="Elshahed M."/>
            <person name="Ouzari H.I."/>
            <person name="Cherid A."/>
            <person name="Youssef N."/>
        </authorList>
    </citation>
    <scope>NUCLEOTIDE SEQUENCE [LARGE SCALE GENOMIC DNA]</scope>
    <source>
        <strain evidence="11 12">18.1</strain>
    </source>
</reference>
<dbReference type="InterPro" id="IPR009000">
    <property type="entry name" value="Transl_B-barrel_sf"/>
</dbReference>
<keyword evidence="4" id="KW-0547">Nucleotide-binding</keyword>
<dbReference type="AlphaFoldDB" id="A0A482T2X4"/>
<accession>A0A482T2X4</accession>